<comment type="caution">
    <text evidence="4">The sequence shown here is derived from an EMBL/GenBank/DDBJ whole genome shotgun (WGS) entry which is preliminary data.</text>
</comment>
<reference evidence="4 5" key="1">
    <citation type="journal article" date="2024" name="Science">
        <title>Giant polyketide synthase enzymes in the biosynthesis of giant marine polyether toxins.</title>
        <authorList>
            <person name="Fallon T.R."/>
            <person name="Shende V.V."/>
            <person name="Wierzbicki I.H."/>
            <person name="Pendleton A.L."/>
            <person name="Watervoot N.F."/>
            <person name="Auber R.P."/>
            <person name="Gonzalez D.J."/>
            <person name="Wisecaver J.H."/>
            <person name="Moore B.S."/>
        </authorList>
    </citation>
    <scope>NUCLEOTIDE SEQUENCE [LARGE SCALE GENOMIC DNA]</scope>
    <source>
        <strain evidence="4 5">12B1</strain>
    </source>
</reference>
<evidence type="ECO:0000313" key="5">
    <source>
        <dbReference type="Proteomes" id="UP001515480"/>
    </source>
</evidence>
<feature type="region of interest" description="Disordered" evidence="2">
    <location>
        <begin position="333"/>
        <end position="377"/>
    </location>
</feature>
<feature type="signal peptide" evidence="3">
    <location>
        <begin position="1"/>
        <end position="21"/>
    </location>
</feature>
<dbReference type="Gene3D" id="2.60.40.780">
    <property type="entry name" value="von Hippel-Lindau disease tumour suppressor, beta domain"/>
    <property type="match status" value="1"/>
</dbReference>
<keyword evidence="1" id="KW-0175">Coiled coil</keyword>
<organism evidence="4 5">
    <name type="scientific">Prymnesium parvum</name>
    <name type="common">Toxic golden alga</name>
    <dbReference type="NCBI Taxonomy" id="97485"/>
    <lineage>
        <taxon>Eukaryota</taxon>
        <taxon>Haptista</taxon>
        <taxon>Haptophyta</taxon>
        <taxon>Prymnesiophyceae</taxon>
        <taxon>Prymnesiales</taxon>
        <taxon>Prymnesiaceae</taxon>
        <taxon>Prymnesium</taxon>
    </lineage>
</organism>
<keyword evidence="5" id="KW-1185">Reference proteome</keyword>
<evidence type="ECO:0000256" key="3">
    <source>
        <dbReference type="SAM" id="SignalP"/>
    </source>
</evidence>
<evidence type="ECO:0000256" key="2">
    <source>
        <dbReference type="SAM" id="MobiDB-lite"/>
    </source>
</evidence>
<feature type="coiled-coil region" evidence="1">
    <location>
        <begin position="227"/>
        <end position="254"/>
    </location>
</feature>
<evidence type="ECO:0000256" key="1">
    <source>
        <dbReference type="SAM" id="Coils"/>
    </source>
</evidence>
<feature type="region of interest" description="Disordered" evidence="2">
    <location>
        <begin position="31"/>
        <end position="50"/>
    </location>
</feature>
<sequence length="377" mass="41301">MPLLHLLALADFAAMFRLVARHSRCADESCHAQPASCPQPTPGLASSRPAEGRVQNYSLSLVNAAAQRVALSWLEPNGQPRAVLELAPGERRALRSRTGDVWRAREVRGEARLLMEHQVGPVLVRDCGCADAPLVACPPRGAMKKHNRTERPEYEPAGWVNAAGVAVEVYLKTAACELLLQRVERGAQVALSSWTGQSFRVRRADDQRLLLEQTVGEVWIRPCAAPDHAASRRVEQLEGRVAELERLLAEHRRWTGAHVEKITKYLLAERRRKDEEQDQLVANLSRLEAGVGLALSSSSLEARPEGGGWGAMDLVSMDNTRAPAHQTVELDAHGGVGTDYDPPMMNVYEDDSLSSKHTMPRQTGDSAVDVGQNLSSS</sequence>
<protein>
    <submittedName>
        <fullName evidence="4">Uncharacterized protein</fullName>
    </submittedName>
</protein>
<dbReference type="EMBL" id="JBGBPQ010000015">
    <property type="protein sequence ID" value="KAL1510366.1"/>
    <property type="molecule type" value="Genomic_DNA"/>
</dbReference>
<feature type="chain" id="PRO_5044230334" evidence="3">
    <location>
        <begin position="22"/>
        <end position="377"/>
    </location>
</feature>
<accession>A0AB34J1A9</accession>
<name>A0AB34J1A9_PRYPA</name>
<dbReference type="InterPro" id="IPR037140">
    <property type="entry name" value="VHL_beta_dom_sf"/>
</dbReference>
<feature type="compositionally biased region" description="Polar residues" evidence="2">
    <location>
        <begin position="355"/>
        <end position="365"/>
    </location>
</feature>
<evidence type="ECO:0000313" key="4">
    <source>
        <dbReference type="EMBL" id="KAL1510366.1"/>
    </source>
</evidence>
<gene>
    <name evidence="4" type="ORF">AB1Y20_006677</name>
</gene>
<dbReference type="Proteomes" id="UP001515480">
    <property type="component" value="Unassembled WGS sequence"/>
</dbReference>
<keyword evidence="3" id="KW-0732">Signal</keyword>
<proteinExistence type="predicted"/>
<dbReference type="AlphaFoldDB" id="A0AB34J1A9"/>